<keyword evidence="1" id="KW-1133">Transmembrane helix</keyword>
<organism evidence="2 3">
    <name type="scientific">Nocardia vinacea</name>
    <dbReference type="NCBI Taxonomy" id="96468"/>
    <lineage>
        <taxon>Bacteria</taxon>
        <taxon>Bacillati</taxon>
        <taxon>Actinomycetota</taxon>
        <taxon>Actinomycetes</taxon>
        <taxon>Mycobacteriales</taxon>
        <taxon>Nocardiaceae</taxon>
        <taxon>Nocardia</taxon>
    </lineage>
</organism>
<proteinExistence type="predicted"/>
<dbReference type="RefSeq" id="WP_329405666.1">
    <property type="nucleotide sequence ID" value="NZ_CP109441.1"/>
</dbReference>
<protein>
    <submittedName>
        <fullName evidence="2">Uncharacterized protein</fullName>
    </submittedName>
</protein>
<gene>
    <name evidence="2" type="ORF">OG563_28220</name>
</gene>
<name>A0ABZ1YJG9_9NOCA</name>
<dbReference type="Proteomes" id="UP001432062">
    <property type="component" value="Chromosome"/>
</dbReference>
<reference evidence="2" key="1">
    <citation type="submission" date="2022-10" db="EMBL/GenBank/DDBJ databases">
        <title>The complete genomes of actinobacterial strains from the NBC collection.</title>
        <authorList>
            <person name="Joergensen T.S."/>
            <person name="Alvarez Arevalo M."/>
            <person name="Sterndorff E.B."/>
            <person name="Faurdal D."/>
            <person name="Vuksanovic O."/>
            <person name="Mourched A.-S."/>
            <person name="Charusanti P."/>
            <person name="Shaw S."/>
            <person name="Blin K."/>
            <person name="Weber T."/>
        </authorList>
    </citation>
    <scope>NUCLEOTIDE SEQUENCE</scope>
    <source>
        <strain evidence="2">NBC_01482</strain>
    </source>
</reference>
<dbReference type="EMBL" id="CP109441">
    <property type="protein sequence ID" value="WUV43111.1"/>
    <property type="molecule type" value="Genomic_DNA"/>
</dbReference>
<evidence type="ECO:0000313" key="3">
    <source>
        <dbReference type="Proteomes" id="UP001432062"/>
    </source>
</evidence>
<accession>A0ABZ1YJG9</accession>
<sequence>MNKPDYPQILAPALGGPATPPIGFRPFGLPPKAPDYRVLQLADYVLPDGSLPQTPMPPYRGTLLPFNFILAHGVDEDDPMPRFQPEPAETGIALVASCMPRVLAHLFTRPEVALNGQHVPQKVGWGVTFIPAEPGLHHLRVGPPPWRAPWSRFGSHPMPADIMVPVTAGHQTRVYSRASLAASIPGRLGPQPQRWIPGIINWLLFTSLAVLTMVLGAYQVLTY</sequence>
<evidence type="ECO:0000313" key="2">
    <source>
        <dbReference type="EMBL" id="WUV43111.1"/>
    </source>
</evidence>
<feature type="transmembrane region" description="Helical" evidence="1">
    <location>
        <begin position="199"/>
        <end position="221"/>
    </location>
</feature>
<evidence type="ECO:0000256" key="1">
    <source>
        <dbReference type="SAM" id="Phobius"/>
    </source>
</evidence>
<keyword evidence="1" id="KW-0472">Membrane</keyword>
<keyword evidence="3" id="KW-1185">Reference proteome</keyword>
<keyword evidence="1" id="KW-0812">Transmembrane</keyword>